<sequence>MHKVLTARKTLVICECCNLAGSFFESAHPLLPISGLNIGEEMVDHPLKFRLQTSQRISSDKWYSFRLSQSSNQV</sequence>
<evidence type="ECO:0000313" key="1">
    <source>
        <dbReference type="EMBL" id="SVA68747.1"/>
    </source>
</evidence>
<name>A0A381XX35_9ZZZZ</name>
<gene>
    <name evidence="1" type="ORF">METZ01_LOCUS121601</name>
</gene>
<organism evidence="1">
    <name type="scientific">marine metagenome</name>
    <dbReference type="NCBI Taxonomy" id="408172"/>
    <lineage>
        <taxon>unclassified sequences</taxon>
        <taxon>metagenomes</taxon>
        <taxon>ecological metagenomes</taxon>
    </lineage>
</organism>
<dbReference type="AlphaFoldDB" id="A0A381XX35"/>
<protein>
    <submittedName>
        <fullName evidence="1">Uncharacterized protein</fullName>
    </submittedName>
</protein>
<proteinExistence type="predicted"/>
<dbReference type="EMBL" id="UINC01016528">
    <property type="protein sequence ID" value="SVA68747.1"/>
    <property type="molecule type" value="Genomic_DNA"/>
</dbReference>
<reference evidence="1" key="1">
    <citation type="submission" date="2018-05" db="EMBL/GenBank/DDBJ databases">
        <authorList>
            <person name="Lanie J.A."/>
            <person name="Ng W.-L."/>
            <person name="Kazmierczak K.M."/>
            <person name="Andrzejewski T.M."/>
            <person name="Davidsen T.M."/>
            <person name="Wayne K.J."/>
            <person name="Tettelin H."/>
            <person name="Glass J.I."/>
            <person name="Rusch D."/>
            <person name="Podicherti R."/>
            <person name="Tsui H.-C.T."/>
            <person name="Winkler M.E."/>
        </authorList>
    </citation>
    <scope>NUCLEOTIDE SEQUENCE</scope>
</reference>
<accession>A0A381XX35</accession>